<evidence type="ECO:0000259" key="6">
    <source>
        <dbReference type="Pfam" id="PF25019"/>
    </source>
</evidence>
<comment type="caution">
    <text evidence="7">The sequence shown here is derived from an EMBL/GenBank/DDBJ whole genome shotgun (WGS) entry which is preliminary data.</text>
</comment>
<feature type="domain" description="Disease resistance protein winged helix" evidence="4">
    <location>
        <begin position="35"/>
        <end position="102"/>
    </location>
</feature>
<dbReference type="InterPro" id="IPR055414">
    <property type="entry name" value="LRR_R13L4/SHOC2-like"/>
</dbReference>
<feature type="domain" description="Disease resistance R13L4/SHOC-2-like LRR" evidence="5">
    <location>
        <begin position="173"/>
        <end position="237"/>
    </location>
</feature>
<keyword evidence="8" id="KW-1185">Reference proteome</keyword>
<keyword evidence="3" id="KW-0611">Plant defense</keyword>
<dbReference type="InterPro" id="IPR058922">
    <property type="entry name" value="WHD_DRP"/>
</dbReference>
<feature type="domain" description="R13L1/DRL21-like LRR repeat region" evidence="6">
    <location>
        <begin position="295"/>
        <end position="417"/>
    </location>
</feature>
<dbReference type="InterPro" id="IPR003591">
    <property type="entry name" value="Leu-rich_rpt_typical-subtyp"/>
</dbReference>
<dbReference type="SUPFAM" id="SSF52058">
    <property type="entry name" value="L domain-like"/>
    <property type="match status" value="1"/>
</dbReference>
<evidence type="ECO:0000256" key="2">
    <source>
        <dbReference type="ARBA" id="ARBA00022737"/>
    </source>
</evidence>
<gene>
    <name evidence="7" type="ORF">M0R45_034930</name>
</gene>
<dbReference type="Gene3D" id="3.80.10.10">
    <property type="entry name" value="Ribonuclease Inhibitor"/>
    <property type="match status" value="3"/>
</dbReference>
<dbReference type="Pfam" id="PF23598">
    <property type="entry name" value="LRR_14"/>
    <property type="match status" value="1"/>
</dbReference>
<keyword evidence="2" id="KW-0677">Repeat</keyword>
<dbReference type="PANTHER" id="PTHR47186:SF18">
    <property type="entry name" value="RX N-TERMINAL DOMAIN-CONTAINING PROTEIN"/>
    <property type="match status" value="1"/>
</dbReference>
<dbReference type="Pfam" id="PF25019">
    <property type="entry name" value="LRR_R13L1-DRL21"/>
    <property type="match status" value="1"/>
</dbReference>
<dbReference type="EMBL" id="JBEDUW010000007">
    <property type="protein sequence ID" value="KAK9911001.1"/>
    <property type="molecule type" value="Genomic_DNA"/>
</dbReference>
<evidence type="ECO:0000313" key="7">
    <source>
        <dbReference type="EMBL" id="KAK9911001.1"/>
    </source>
</evidence>
<protein>
    <submittedName>
        <fullName evidence="7">Uncharacterized protein</fullName>
    </submittedName>
</protein>
<dbReference type="Proteomes" id="UP001457282">
    <property type="component" value="Unassembled WGS sequence"/>
</dbReference>
<reference evidence="7 8" key="1">
    <citation type="journal article" date="2023" name="G3 (Bethesda)">
        <title>A chromosome-length genome assembly and annotation of blackberry (Rubus argutus, cv. 'Hillquist').</title>
        <authorList>
            <person name="Bruna T."/>
            <person name="Aryal R."/>
            <person name="Dudchenko O."/>
            <person name="Sargent D.J."/>
            <person name="Mead D."/>
            <person name="Buti M."/>
            <person name="Cavallini A."/>
            <person name="Hytonen T."/>
            <person name="Andres J."/>
            <person name="Pham M."/>
            <person name="Weisz D."/>
            <person name="Mascagni F."/>
            <person name="Usai G."/>
            <person name="Natali L."/>
            <person name="Bassil N."/>
            <person name="Fernandez G.E."/>
            <person name="Lomsadze A."/>
            <person name="Armour M."/>
            <person name="Olukolu B."/>
            <person name="Poorten T."/>
            <person name="Britton C."/>
            <person name="Davik J."/>
            <person name="Ashrafi H."/>
            <person name="Aiden E.L."/>
            <person name="Borodovsky M."/>
            <person name="Worthington M."/>
        </authorList>
    </citation>
    <scope>NUCLEOTIDE SEQUENCE [LARGE SCALE GENOMIC DNA]</scope>
    <source>
        <strain evidence="7">PI 553951</strain>
    </source>
</reference>
<accession>A0AAW1VVA5</accession>
<dbReference type="GO" id="GO:0006952">
    <property type="term" value="P:defense response"/>
    <property type="evidence" value="ECO:0007669"/>
    <property type="project" value="UniProtKB-KW"/>
</dbReference>
<name>A0AAW1VVA5_RUBAR</name>
<evidence type="ECO:0000313" key="8">
    <source>
        <dbReference type="Proteomes" id="UP001457282"/>
    </source>
</evidence>
<dbReference type="Pfam" id="PF23559">
    <property type="entry name" value="WHD_DRP"/>
    <property type="match status" value="1"/>
</dbReference>
<dbReference type="InterPro" id="IPR056789">
    <property type="entry name" value="LRR_R13L1-DRL21"/>
</dbReference>
<keyword evidence="1" id="KW-0433">Leucine-rich repeat</keyword>
<evidence type="ECO:0000259" key="4">
    <source>
        <dbReference type="Pfam" id="PF23559"/>
    </source>
</evidence>
<evidence type="ECO:0000256" key="1">
    <source>
        <dbReference type="ARBA" id="ARBA00022614"/>
    </source>
</evidence>
<dbReference type="SUPFAM" id="SSF52047">
    <property type="entry name" value="RNI-like"/>
    <property type="match status" value="1"/>
</dbReference>
<dbReference type="SMART" id="SM00369">
    <property type="entry name" value="LRR_TYP"/>
    <property type="match status" value="5"/>
</dbReference>
<evidence type="ECO:0000256" key="3">
    <source>
        <dbReference type="ARBA" id="ARBA00022821"/>
    </source>
</evidence>
<dbReference type="PANTHER" id="PTHR47186">
    <property type="entry name" value="LEUCINE-RICH REPEAT-CONTAINING PROTEIN 57"/>
    <property type="match status" value="1"/>
</dbReference>
<dbReference type="InterPro" id="IPR036388">
    <property type="entry name" value="WH-like_DNA-bd_sf"/>
</dbReference>
<organism evidence="7 8">
    <name type="scientific">Rubus argutus</name>
    <name type="common">Southern blackberry</name>
    <dbReference type="NCBI Taxonomy" id="59490"/>
    <lineage>
        <taxon>Eukaryota</taxon>
        <taxon>Viridiplantae</taxon>
        <taxon>Streptophyta</taxon>
        <taxon>Embryophyta</taxon>
        <taxon>Tracheophyta</taxon>
        <taxon>Spermatophyta</taxon>
        <taxon>Magnoliopsida</taxon>
        <taxon>eudicotyledons</taxon>
        <taxon>Gunneridae</taxon>
        <taxon>Pentapetalae</taxon>
        <taxon>rosids</taxon>
        <taxon>fabids</taxon>
        <taxon>Rosales</taxon>
        <taxon>Rosaceae</taxon>
        <taxon>Rosoideae</taxon>
        <taxon>Rosoideae incertae sedis</taxon>
        <taxon>Rubus</taxon>
    </lineage>
</organism>
<proteinExistence type="predicted"/>
<dbReference type="FunFam" id="1.10.10.10:FF:000322">
    <property type="entry name" value="Probable disease resistance protein At1g63360"/>
    <property type="match status" value="1"/>
</dbReference>
<evidence type="ECO:0000259" key="5">
    <source>
        <dbReference type="Pfam" id="PF23598"/>
    </source>
</evidence>
<dbReference type="Gene3D" id="1.10.10.10">
    <property type="entry name" value="Winged helix-like DNA-binding domain superfamily/Winged helix DNA-binding domain"/>
    <property type="match status" value="1"/>
</dbReference>
<sequence>MWELAPEESYILPSLWLSYMYLPPHLKRCFAYCSIFPKNYEFQTSELVFLWMAEDLLQPQQKKTAEEIGRDYFSDLISRSFFQPSRHCFMTFIMPDLVSDLASFVSGQYCFRWEGSYSPNILSKTRHFSYMIKYDDDDDEKFEALQNAKCLRTFLPLQSQKWFRIPKLLDNRLYEVLPKLRSLRVLKLSGYNIEELPESVNYLKHLRHLDMSDTSIKKLPDTICTLYNLRALLLSNCYDLTELPPNFGRLINLTHVDLKGAMLEKMPPFMGNLKDLQVLTSFVLDKHTAGDNLLELKKLQNLRQTLDISGLVHGSGLEAYILRDKKFLNELGLYWGFRHVGEEGNVLEEGEVLEKLQPHLNLETLTIDGYGGKMFPDWSIYYSSSALVYLELADCVNCISLPPLGQLPCLRELHIIGLSGVVSIGPEFYYGDNTTCANKPFRSLQSLRIKFMSGWREWSHVGDDHNEGSLFPNLSLLLLSGCPKLTGRLALDSFPMLKEFYLHLIGFSHLTSSQECAKLVRLELCNCPNFVSFPDGGLHAPSLTNIKIRDCEKLGSWPEQMHTFLPSLEDLSVSHCQELESFPEGGLPAHLKSLRIEDCKKFNANSLQNLNKGLRSLTSLEELTLDFDGCEEVNSFPEGMLLPGTLTRLCIFRLNLKTMDGDKWFGHLNSLETLEFAFCGLKCLPDTWLPTSLRFLVINKCPLLAQRCETVEGEDWPKIAHIGHIMIDDYALVLMTLEYEQLEGTENSVYLDVLRLFAHGTWIDYKSSGACQILGYPPLFVILKSSPRLARRCEREKGEDWPKIAHIRHITIEENDDTDGTETDDTDGLDGRGKARCGNVILESGC</sequence>
<dbReference type="InterPro" id="IPR032675">
    <property type="entry name" value="LRR_dom_sf"/>
</dbReference>
<dbReference type="AlphaFoldDB" id="A0AAW1VVA5"/>